<evidence type="ECO:0000256" key="7">
    <source>
        <dbReference type="PROSITE-ProRule" id="PRU01050"/>
    </source>
</evidence>
<dbReference type="InterPro" id="IPR027417">
    <property type="entry name" value="P-loop_NTPase"/>
</dbReference>
<dbReference type="AlphaFoldDB" id="A0A7U3ZSG6"/>
<feature type="region of interest" description="G4" evidence="7">
    <location>
        <begin position="124"/>
        <end position="127"/>
    </location>
</feature>
<organism evidence="11 12">
    <name type="scientific">Mycoplasma putrefaciens (strain ATCC 15718 / NCTC 10155 / C30 KS-1 / KS-1)</name>
    <dbReference type="NCBI Taxonomy" id="743965"/>
    <lineage>
        <taxon>Bacteria</taxon>
        <taxon>Bacillati</taxon>
        <taxon>Mycoplasmatota</taxon>
        <taxon>Mollicutes</taxon>
        <taxon>Mycoplasmataceae</taxon>
        <taxon>Mycoplasma</taxon>
    </lineage>
</organism>
<dbReference type="PANTHER" id="PTHR42698:SF1">
    <property type="entry name" value="GTPASE ERA, MITOCHONDRIAL"/>
    <property type="match status" value="1"/>
</dbReference>
<dbReference type="InterPro" id="IPR030388">
    <property type="entry name" value="G_ERA_dom"/>
</dbReference>
<dbReference type="PROSITE" id="PS51713">
    <property type="entry name" value="G_ERA"/>
    <property type="match status" value="1"/>
</dbReference>
<dbReference type="InterPro" id="IPR006073">
    <property type="entry name" value="GTP-bd"/>
</dbReference>
<keyword evidence="4 6" id="KW-0694">RNA-binding</keyword>
<reference evidence="11 12" key="1">
    <citation type="journal article" date="2011" name="J. Bacteriol.">
        <title>Genome Sequence of Mycoplasma putrefaciens Type Strain KS1.</title>
        <authorList>
            <person name="Calcutt M.J."/>
            <person name="Foecking M.F."/>
        </authorList>
    </citation>
    <scope>NUCLEOTIDE SEQUENCE [LARGE SCALE GENOMIC DNA]</scope>
    <source>
        <strain evidence="12">ATCC 15718 / NCTC 10155 / C30 KS-1 / KS-1</strain>
    </source>
</reference>
<feature type="region of interest" description="G5" evidence="7">
    <location>
        <begin position="154"/>
        <end position="156"/>
    </location>
</feature>
<dbReference type="SUPFAM" id="SSF54814">
    <property type="entry name" value="Prokaryotic type KH domain (KH-domain type II)"/>
    <property type="match status" value="1"/>
</dbReference>
<dbReference type="GO" id="GO:0005525">
    <property type="term" value="F:GTP binding"/>
    <property type="evidence" value="ECO:0007669"/>
    <property type="project" value="UniProtKB-UniRule"/>
</dbReference>
<dbReference type="InterPro" id="IPR004044">
    <property type="entry name" value="KH_dom_type_2"/>
</dbReference>
<keyword evidence="6" id="KW-0699">rRNA-binding</keyword>
<evidence type="ECO:0000259" key="9">
    <source>
        <dbReference type="PROSITE" id="PS50823"/>
    </source>
</evidence>
<evidence type="ECO:0000256" key="2">
    <source>
        <dbReference type="ARBA" id="ARBA00020484"/>
    </source>
</evidence>
<sequence length="302" mass="34594">MNTNFKSGFVAILGRPNVGKSTLLNQIMGHKISIVTNKAQTTRNNIRGVYTKPGAYQIVFVDTPGVHTTKKQLDRFLNSSALKTTKDVDLLLFLAPSNETIGKNDLFLLKQIQNLEIPKILVITKADLVNKEQLIVKATEWNAYQEFFDEIVITSSSQDLNLDKLLELIVKYLPQTNYQFYDQETITDQPERFMIREIIRENVLLKTGQEVPHSVAILIDQLEKYQTKINIIASIVVERASQKAIMIGKQGSKIADIRYKSKKQIQQMYHQKVNLELFVKVQPNWTNSASLIKKMGYDKDKY</sequence>
<dbReference type="Gene3D" id="3.40.50.300">
    <property type="entry name" value="P-loop containing nucleotide triphosphate hydrolases"/>
    <property type="match status" value="1"/>
</dbReference>
<feature type="domain" description="Era-type G" evidence="10">
    <location>
        <begin position="6"/>
        <end position="175"/>
    </location>
</feature>
<dbReference type="CDD" id="cd22534">
    <property type="entry name" value="KH-II_Era"/>
    <property type="match status" value="1"/>
</dbReference>
<keyword evidence="6" id="KW-0472">Membrane</keyword>
<proteinExistence type="inferred from homology"/>
<keyword evidence="6" id="KW-1003">Cell membrane</keyword>
<dbReference type="GO" id="GO:0070181">
    <property type="term" value="F:small ribosomal subunit rRNA binding"/>
    <property type="evidence" value="ECO:0007669"/>
    <property type="project" value="UniProtKB-UniRule"/>
</dbReference>
<feature type="binding site" evidence="6">
    <location>
        <begin position="62"/>
        <end position="66"/>
    </location>
    <ligand>
        <name>GTP</name>
        <dbReference type="ChEBI" id="CHEBI:37565"/>
    </ligand>
</feature>
<dbReference type="GO" id="GO:0005886">
    <property type="term" value="C:plasma membrane"/>
    <property type="evidence" value="ECO:0007669"/>
    <property type="project" value="UniProtKB-SubCell"/>
</dbReference>
<evidence type="ECO:0000256" key="4">
    <source>
        <dbReference type="ARBA" id="ARBA00022884"/>
    </source>
</evidence>
<dbReference type="KEGG" id="mpf:MPUT_0324"/>
<keyword evidence="3 6" id="KW-0547">Nucleotide-binding</keyword>
<dbReference type="GO" id="GO:0000028">
    <property type="term" value="P:ribosomal small subunit assembly"/>
    <property type="evidence" value="ECO:0007669"/>
    <property type="project" value="TreeGrafter"/>
</dbReference>
<dbReference type="RefSeq" id="WP_014035058.1">
    <property type="nucleotide sequence ID" value="NC_015946.1"/>
</dbReference>
<protein>
    <recommendedName>
        <fullName evidence="2 6">GTPase Era</fullName>
    </recommendedName>
</protein>
<evidence type="ECO:0000256" key="6">
    <source>
        <dbReference type="HAMAP-Rule" id="MF_00367"/>
    </source>
</evidence>
<evidence type="ECO:0000256" key="1">
    <source>
        <dbReference type="ARBA" id="ARBA00007921"/>
    </source>
</evidence>
<dbReference type="GO" id="GO:0005829">
    <property type="term" value="C:cytosol"/>
    <property type="evidence" value="ECO:0007669"/>
    <property type="project" value="TreeGrafter"/>
</dbReference>
<dbReference type="Gene3D" id="3.30.300.20">
    <property type="match status" value="1"/>
</dbReference>
<dbReference type="PANTHER" id="PTHR42698">
    <property type="entry name" value="GTPASE ERA"/>
    <property type="match status" value="1"/>
</dbReference>
<dbReference type="Proteomes" id="UP000008907">
    <property type="component" value="Chromosome"/>
</dbReference>
<evidence type="ECO:0000256" key="8">
    <source>
        <dbReference type="RuleBase" id="RU003761"/>
    </source>
</evidence>
<dbReference type="PROSITE" id="PS50823">
    <property type="entry name" value="KH_TYPE_2"/>
    <property type="match status" value="1"/>
</dbReference>
<feature type="binding site" evidence="6">
    <location>
        <begin position="124"/>
        <end position="127"/>
    </location>
    <ligand>
        <name>GTP</name>
        <dbReference type="ChEBI" id="CHEBI:37565"/>
    </ligand>
</feature>
<comment type="function">
    <text evidence="6">An essential GTPase that binds both GDP and GTP, with rapid nucleotide exchange. Plays a role in 16S rRNA processing and 30S ribosomal subunit biogenesis and possibly also in cell cycle regulation and energy metabolism.</text>
</comment>
<dbReference type="Pfam" id="PF01926">
    <property type="entry name" value="MMR_HSR1"/>
    <property type="match status" value="1"/>
</dbReference>
<dbReference type="NCBIfam" id="TIGR00436">
    <property type="entry name" value="era"/>
    <property type="match status" value="1"/>
</dbReference>
<feature type="region of interest" description="G3" evidence="7">
    <location>
        <begin position="62"/>
        <end position="65"/>
    </location>
</feature>
<evidence type="ECO:0000313" key="11">
    <source>
        <dbReference type="EMBL" id="AEM68702.1"/>
    </source>
</evidence>
<dbReference type="NCBIfam" id="TIGR00231">
    <property type="entry name" value="small_GTP"/>
    <property type="match status" value="1"/>
</dbReference>
<name>A0A7U3ZSG6_MYCPK</name>
<feature type="region of interest" description="G2" evidence="7">
    <location>
        <begin position="40"/>
        <end position="44"/>
    </location>
</feature>
<dbReference type="InterPro" id="IPR009019">
    <property type="entry name" value="KH_sf_prok-type"/>
</dbReference>
<keyword evidence="6" id="KW-0690">Ribosome biogenesis</keyword>
<dbReference type="EMBL" id="CP003021">
    <property type="protein sequence ID" value="AEM68702.1"/>
    <property type="molecule type" value="Genomic_DNA"/>
</dbReference>
<dbReference type="InterPro" id="IPR015946">
    <property type="entry name" value="KH_dom-like_a/b"/>
</dbReference>
<dbReference type="Pfam" id="PF07650">
    <property type="entry name" value="KH_2"/>
    <property type="match status" value="1"/>
</dbReference>
<evidence type="ECO:0000256" key="3">
    <source>
        <dbReference type="ARBA" id="ARBA00022741"/>
    </source>
</evidence>
<dbReference type="GO" id="GO:0003924">
    <property type="term" value="F:GTPase activity"/>
    <property type="evidence" value="ECO:0007669"/>
    <property type="project" value="UniProtKB-UniRule"/>
</dbReference>
<dbReference type="NCBIfam" id="NF000908">
    <property type="entry name" value="PRK00089.1"/>
    <property type="match status" value="1"/>
</dbReference>
<keyword evidence="5 6" id="KW-0342">GTP-binding</keyword>
<dbReference type="InterPro" id="IPR005225">
    <property type="entry name" value="Small_GTP-bd"/>
</dbReference>
<evidence type="ECO:0000259" key="10">
    <source>
        <dbReference type="PROSITE" id="PS51713"/>
    </source>
</evidence>
<evidence type="ECO:0000256" key="5">
    <source>
        <dbReference type="ARBA" id="ARBA00023134"/>
    </source>
</evidence>
<accession>A0A7U3ZSG6</accession>
<dbReference type="GO" id="GO:0043024">
    <property type="term" value="F:ribosomal small subunit binding"/>
    <property type="evidence" value="ECO:0007669"/>
    <property type="project" value="TreeGrafter"/>
</dbReference>
<dbReference type="SUPFAM" id="SSF52540">
    <property type="entry name" value="P-loop containing nucleoside triphosphate hydrolases"/>
    <property type="match status" value="1"/>
</dbReference>
<gene>
    <name evidence="6 11" type="primary">era</name>
    <name evidence="11" type="ordered locus">MPUT_0324</name>
</gene>
<comment type="subcellular location">
    <subcellularLocation>
        <location evidence="6">Cytoplasm</location>
    </subcellularLocation>
    <subcellularLocation>
        <location evidence="6">Cell membrane</location>
        <topology evidence="6">Peripheral membrane protein</topology>
    </subcellularLocation>
</comment>
<evidence type="ECO:0000313" key="12">
    <source>
        <dbReference type="Proteomes" id="UP000008907"/>
    </source>
</evidence>
<feature type="domain" description="KH type-2" evidence="9">
    <location>
        <begin position="195"/>
        <end position="283"/>
    </location>
</feature>
<feature type="region of interest" description="G1" evidence="7">
    <location>
        <begin position="14"/>
        <end position="21"/>
    </location>
</feature>
<comment type="similarity">
    <text evidence="1 6 7 8">Belongs to the TRAFAC class TrmE-Era-EngA-EngB-Septin-like GTPase superfamily. Era GTPase family.</text>
</comment>
<dbReference type="HAMAP" id="MF_00367">
    <property type="entry name" value="GTPase_Era"/>
    <property type="match status" value="1"/>
</dbReference>
<dbReference type="InterPro" id="IPR005662">
    <property type="entry name" value="GTPase_Era-like"/>
</dbReference>
<keyword evidence="6" id="KW-0963">Cytoplasm</keyword>
<dbReference type="CDD" id="cd04163">
    <property type="entry name" value="Era"/>
    <property type="match status" value="1"/>
</dbReference>
<feature type="binding site" evidence="6">
    <location>
        <begin position="14"/>
        <end position="21"/>
    </location>
    <ligand>
        <name>GTP</name>
        <dbReference type="ChEBI" id="CHEBI:37565"/>
    </ligand>
</feature>
<comment type="subunit">
    <text evidence="6">Monomer.</text>
</comment>